<dbReference type="Pfam" id="PF10609">
    <property type="entry name" value="ParA"/>
    <property type="match status" value="1"/>
</dbReference>
<dbReference type="InterPro" id="IPR050625">
    <property type="entry name" value="ParA/MinD_ATPase"/>
</dbReference>
<reference evidence="3" key="1">
    <citation type="journal article" date="2021" name="PeerJ">
        <title>Extensive microbial diversity within the chicken gut microbiome revealed by metagenomics and culture.</title>
        <authorList>
            <person name="Gilroy R."/>
            <person name="Ravi A."/>
            <person name="Getino M."/>
            <person name="Pursley I."/>
            <person name="Horton D.L."/>
            <person name="Alikhan N.F."/>
            <person name="Baker D."/>
            <person name="Gharbi K."/>
            <person name="Hall N."/>
            <person name="Watson M."/>
            <person name="Adriaenssens E.M."/>
            <person name="Foster-Nyarko E."/>
            <person name="Jarju S."/>
            <person name="Secka A."/>
            <person name="Antonio M."/>
            <person name="Oren A."/>
            <person name="Chaudhuri R.R."/>
            <person name="La Ragione R."/>
            <person name="Hildebrand F."/>
            <person name="Pallen M.J."/>
        </authorList>
    </citation>
    <scope>NUCLEOTIDE SEQUENCE</scope>
    <source>
        <strain evidence="3">378</strain>
    </source>
</reference>
<organism evidence="3 4">
    <name type="scientific">Candidatus Anaerobiospirillum pullicola</name>
    <dbReference type="NCBI Taxonomy" id="2838451"/>
    <lineage>
        <taxon>Bacteria</taxon>
        <taxon>Pseudomonadati</taxon>
        <taxon>Pseudomonadota</taxon>
        <taxon>Gammaproteobacteria</taxon>
        <taxon>Aeromonadales</taxon>
        <taxon>Succinivibrionaceae</taxon>
        <taxon>Anaerobiospirillum</taxon>
    </lineage>
</organism>
<dbReference type="InterPro" id="IPR033756">
    <property type="entry name" value="YlxH/NBP35"/>
</dbReference>
<dbReference type="EMBL" id="JAHLFE010000007">
    <property type="protein sequence ID" value="MBU3843303.1"/>
    <property type="molecule type" value="Genomic_DNA"/>
</dbReference>
<dbReference type="CDD" id="cd02038">
    <property type="entry name" value="FlhG-like"/>
    <property type="match status" value="1"/>
</dbReference>
<dbReference type="PANTHER" id="PTHR43384:SF4">
    <property type="entry name" value="CELLULOSE BIOSYNTHESIS PROTEIN BCSQ-RELATED"/>
    <property type="match status" value="1"/>
</dbReference>
<protein>
    <submittedName>
        <fullName evidence="3">MinD/ParA family protein</fullName>
    </submittedName>
</protein>
<dbReference type="Proteomes" id="UP000733611">
    <property type="component" value="Unassembled WGS sequence"/>
</dbReference>
<evidence type="ECO:0000256" key="2">
    <source>
        <dbReference type="ARBA" id="ARBA00022840"/>
    </source>
</evidence>
<dbReference type="SUPFAM" id="SSF52540">
    <property type="entry name" value="P-loop containing nucleoside triphosphate hydrolases"/>
    <property type="match status" value="1"/>
</dbReference>
<keyword evidence="1" id="KW-0547">Nucleotide-binding</keyword>
<dbReference type="GO" id="GO:0005829">
    <property type="term" value="C:cytosol"/>
    <property type="evidence" value="ECO:0007669"/>
    <property type="project" value="TreeGrafter"/>
</dbReference>
<dbReference type="PANTHER" id="PTHR43384">
    <property type="entry name" value="SEPTUM SITE-DETERMINING PROTEIN MIND HOMOLOG, CHLOROPLASTIC-RELATED"/>
    <property type="match status" value="1"/>
</dbReference>
<dbReference type="Gene3D" id="3.40.50.300">
    <property type="entry name" value="P-loop containing nucleotide triphosphate hydrolases"/>
    <property type="match status" value="1"/>
</dbReference>
<gene>
    <name evidence="3" type="ORF">H9847_00290</name>
</gene>
<proteinExistence type="predicted"/>
<evidence type="ECO:0000256" key="1">
    <source>
        <dbReference type="ARBA" id="ARBA00022741"/>
    </source>
</evidence>
<sequence length="334" mass="36396">MGSQYKWRKVKVITVTGGKGGVGKSSVSLNLAVSLSQMGKHVMLFDADLGLANIDVMLGLKVSKNLGHVLRGECSLQEIIQDGPQGLRIVPASSGLKEMAELSTDQHAGLIRAFSTLEEPIDFLIVDTAAGISDMVLSFCRAAQDVVMVVCNESTSVADAYAQMKVLSTDYGVSKFRIVANQVHSLEEGKFMFKKLVTLTDKFLDVSLELCACIPIDINMRKSIRLRTCVVDAFPQAPAARAFKSLAKRVLNWPIPDVPGGYLEFFVENLVQRPNFDTELGEAKVDQPPQPIGNSFLESLGSEQAAEIKRRMAQAQSKAAAVLPRIRPNPNFQV</sequence>
<dbReference type="GO" id="GO:0051782">
    <property type="term" value="P:negative regulation of cell division"/>
    <property type="evidence" value="ECO:0007669"/>
    <property type="project" value="TreeGrafter"/>
</dbReference>
<comment type="caution">
    <text evidence="3">The sequence shown here is derived from an EMBL/GenBank/DDBJ whole genome shotgun (WGS) entry which is preliminary data.</text>
</comment>
<accession>A0A948TET1</accession>
<dbReference type="GO" id="GO:0009898">
    <property type="term" value="C:cytoplasmic side of plasma membrane"/>
    <property type="evidence" value="ECO:0007669"/>
    <property type="project" value="TreeGrafter"/>
</dbReference>
<name>A0A948TET1_9GAMM</name>
<keyword evidence="2" id="KW-0067">ATP-binding</keyword>
<dbReference type="AlphaFoldDB" id="A0A948TET1"/>
<evidence type="ECO:0000313" key="4">
    <source>
        <dbReference type="Proteomes" id="UP000733611"/>
    </source>
</evidence>
<evidence type="ECO:0000313" key="3">
    <source>
        <dbReference type="EMBL" id="MBU3843303.1"/>
    </source>
</evidence>
<dbReference type="InterPro" id="IPR027417">
    <property type="entry name" value="P-loop_NTPase"/>
</dbReference>
<dbReference type="InterPro" id="IPR033875">
    <property type="entry name" value="FlhG"/>
</dbReference>
<reference evidence="3" key="2">
    <citation type="submission" date="2021-04" db="EMBL/GenBank/DDBJ databases">
        <authorList>
            <person name="Gilroy R."/>
        </authorList>
    </citation>
    <scope>NUCLEOTIDE SEQUENCE</scope>
    <source>
        <strain evidence="3">378</strain>
    </source>
</reference>
<dbReference type="GO" id="GO:0016887">
    <property type="term" value="F:ATP hydrolysis activity"/>
    <property type="evidence" value="ECO:0007669"/>
    <property type="project" value="TreeGrafter"/>
</dbReference>
<dbReference type="GO" id="GO:0005524">
    <property type="term" value="F:ATP binding"/>
    <property type="evidence" value="ECO:0007669"/>
    <property type="project" value="UniProtKB-KW"/>
</dbReference>